<evidence type="ECO:0000256" key="2">
    <source>
        <dbReference type="ARBA" id="ARBA00006434"/>
    </source>
</evidence>
<accession>A0ABQ0A7X8</accession>
<comment type="subcellular location">
    <subcellularLocation>
        <location evidence="1">Cell membrane</location>
        <topology evidence="1">Multi-pass membrane protein</topology>
    </subcellularLocation>
</comment>
<name>A0ABQ0A7X8_9GAMM</name>
<evidence type="ECO:0000256" key="7">
    <source>
        <dbReference type="ARBA" id="ARBA00023053"/>
    </source>
</evidence>
<keyword evidence="10" id="KW-0739">Sodium transport</keyword>
<feature type="transmembrane region" description="Helical" evidence="12">
    <location>
        <begin position="80"/>
        <end position="98"/>
    </location>
</feature>
<dbReference type="Proteomes" id="UP001465153">
    <property type="component" value="Unassembled WGS sequence"/>
</dbReference>
<feature type="transmembrane region" description="Helical" evidence="12">
    <location>
        <begin position="150"/>
        <end position="168"/>
    </location>
</feature>
<evidence type="ECO:0000256" key="4">
    <source>
        <dbReference type="ARBA" id="ARBA00022475"/>
    </source>
</evidence>
<dbReference type="InterPro" id="IPR051163">
    <property type="entry name" value="Sodium:Solute_Symporter_SSF"/>
</dbReference>
<feature type="transmembrane region" description="Helical" evidence="12">
    <location>
        <begin position="373"/>
        <end position="397"/>
    </location>
</feature>
<dbReference type="PROSITE" id="PS50283">
    <property type="entry name" value="NA_SOLUT_SYMP_3"/>
    <property type="match status" value="1"/>
</dbReference>
<evidence type="ECO:0000256" key="9">
    <source>
        <dbReference type="ARBA" id="ARBA00023136"/>
    </source>
</evidence>
<evidence type="ECO:0000256" key="5">
    <source>
        <dbReference type="ARBA" id="ARBA00022692"/>
    </source>
</evidence>
<evidence type="ECO:0000313" key="13">
    <source>
        <dbReference type="EMBL" id="GAA6167740.1"/>
    </source>
</evidence>
<dbReference type="InterPro" id="IPR001734">
    <property type="entry name" value="Na/solute_symporter"/>
</dbReference>
<protein>
    <submittedName>
        <fullName evidence="13">Sodium:solute symporter</fullName>
    </submittedName>
</protein>
<dbReference type="Gene3D" id="1.20.1730.10">
    <property type="entry name" value="Sodium/glucose cotransporter"/>
    <property type="match status" value="1"/>
</dbReference>
<gene>
    <name evidence="13" type="ORF">NBRC116591_15500</name>
</gene>
<evidence type="ECO:0000256" key="12">
    <source>
        <dbReference type="SAM" id="Phobius"/>
    </source>
</evidence>
<keyword evidence="3" id="KW-0813">Transport</keyword>
<dbReference type="NCBIfam" id="TIGR00813">
    <property type="entry name" value="sss"/>
    <property type="match status" value="1"/>
</dbReference>
<feature type="transmembrane region" description="Helical" evidence="12">
    <location>
        <begin position="231"/>
        <end position="250"/>
    </location>
</feature>
<feature type="transmembrane region" description="Helical" evidence="12">
    <location>
        <begin position="457"/>
        <end position="478"/>
    </location>
</feature>
<keyword evidence="8" id="KW-0406">Ion transport</keyword>
<feature type="transmembrane region" description="Helical" evidence="12">
    <location>
        <begin position="44"/>
        <end position="65"/>
    </location>
</feature>
<dbReference type="PANTHER" id="PTHR42985">
    <property type="entry name" value="SODIUM-COUPLED MONOCARBOXYLATE TRANSPORTER"/>
    <property type="match status" value="1"/>
</dbReference>
<proteinExistence type="inferred from homology"/>
<organism evidence="13 14">
    <name type="scientific">Sessilibacter corallicola</name>
    <dbReference type="NCBI Taxonomy" id="2904075"/>
    <lineage>
        <taxon>Bacteria</taxon>
        <taxon>Pseudomonadati</taxon>
        <taxon>Pseudomonadota</taxon>
        <taxon>Gammaproteobacteria</taxon>
        <taxon>Cellvibrionales</taxon>
        <taxon>Cellvibrionaceae</taxon>
        <taxon>Sessilibacter</taxon>
    </lineage>
</organism>
<keyword evidence="5 12" id="KW-0812">Transmembrane</keyword>
<feature type="transmembrane region" description="Helical" evidence="12">
    <location>
        <begin position="180"/>
        <end position="198"/>
    </location>
</feature>
<dbReference type="EMBL" id="BAABWN010000004">
    <property type="protein sequence ID" value="GAA6167740.1"/>
    <property type="molecule type" value="Genomic_DNA"/>
</dbReference>
<feature type="transmembrane region" description="Helical" evidence="12">
    <location>
        <begin position="271"/>
        <end position="297"/>
    </location>
</feature>
<dbReference type="RefSeq" id="WP_353302372.1">
    <property type="nucleotide sequence ID" value="NZ_BAABWN010000004.1"/>
</dbReference>
<evidence type="ECO:0000313" key="14">
    <source>
        <dbReference type="Proteomes" id="UP001465153"/>
    </source>
</evidence>
<dbReference type="PANTHER" id="PTHR42985:SF47">
    <property type="entry name" value="INTEGRAL MEMBRANE TRANSPORT PROTEIN"/>
    <property type="match status" value="1"/>
</dbReference>
<comment type="similarity">
    <text evidence="2 11">Belongs to the sodium:solute symporter (SSF) (TC 2.A.21) family.</text>
</comment>
<keyword evidence="7" id="KW-0915">Sodium</keyword>
<evidence type="ECO:0000256" key="1">
    <source>
        <dbReference type="ARBA" id="ARBA00004651"/>
    </source>
</evidence>
<comment type="caution">
    <text evidence="13">The sequence shown here is derived from an EMBL/GenBank/DDBJ whole genome shotgun (WGS) entry which is preliminary data.</text>
</comment>
<sequence length="532" mass="57839">MNYLDYLIVFGYLAAMLGFGYALRKQSNENDYFLGGNSLGWAPLTLSTMATQLSAISFISAPGFVGLREGGGLKWLTYELAVPLAMILVAFVIIPPLYRSGVVSIYEFLERRFDRTTRFYISVSFQVVRSFSTGIMVYATGIIIESVLGVPFWQSILIICVITIIYSLQGGMKAVVYGDAIQMILIILGLILCVFYSVQALGGVESFLSGIDKERLVAVDFGSMGFNGDEFGFLPMLFGGFVLYASYYGCDQTQAQRALSARSLNDIKKILIANGLLRFPITILYCFAGLSVGVLALSSPEFLSKIPEGKPDFMMPVFIIEYLPNGLIGLLLVAILAAAMSTLSSTINSLSAVSIEDAQRLGLLKKGGNSEVLASRVIALFWGVLTLTLSIFAGNIAPTVIEAINKVGSALYGPILGVFLFAILTKKVSSLSINIGLTAGLVVNLIFWLAVKNVFWMWWNVIGFAVMCVATYLVHIVVSGRENFSEVSLESMQDAVKSKEFFVGKDILTSSAVLVLFFAIILSISIVIENIV</sequence>
<keyword evidence="14" id="KW-1185">Reference proteome</keyword>
<keyword evidence="9 12" id="KW-0472">Membrane</keyword>
<evidence type="ECO:0000256" key="6">
    <source>
        <dbReference type="ARBA" id="ARBA00022989"/>
    </source>
</evidence>
<feature type="transmembrane region" description="Helical" evidence="12">
    <location>
        <begin position="403"/>
        <end position="424"/>
    </location>
</feature>
<keyword evidence="4" id="KW-1003">Cell membrane</keyword>
<dbReference type="Pfam" id="PF00474">
    <property type="entry name" value="SSF"/>
    <property type="match status" value="1"/>
</dbReference>
<feature type="transmembrane region" description="Helical" evidence="12">
    <location>
        <begin position="6"/>
        <end position="23"/>
    </location>
</feature>
<feature type="transmembrane region" description="Helical" evidence="12">
    <location>
        <begin position="507"/>
        <end position="528"/>
    </location>
</feature>
<dbReference type="InterPro" id="IPR038377">
    <property type="entry name" value="Na/Glc_symporter_sf"/>
</dbReference>
<evidence type="ECO:0000256" key="10">
    <source>
        <dbReference type="ARBA" id="ARBA00023201"/>
    </source>
</evidence>
<keyword evidence="6 12" id="KW-1133">Transmembrane helix</keyword>
<evidence type="ECO:0000256" key="11">
    <source>
        <dbReference type="RuleBase" id="RU362091"/>
    </source>
</evidence>
<reference evidence="13 14" key="1">
    <citation type="submission" date="2024-04" db="EMBL/GenBank/DDBJ databases">
        <title>Draft genome sequence of Sessilibacter corallicola NBRC 116591.</title>
        <authorList>
            <person name="Miyakawa T."/>
            <person name="Kusuya Y."/>
            <person name="Miura T."/>
        </authorList>
    </citation>
    <scope>NUCLEOTIDE SEQUENCE [LARGE SCALE GENOMIC DNA]</scope>
    <source>
        <strain evidence="13 14">KU-00831-HH</strain>
    </source>
</reference>
<evidence type="ECO:0000256" key="8">
    <source>
        <dbReference type="ARBA" id="ARBA00023065"/>
    </source>
</evidence>
<evidence type="ECO:0000256" key="3">
    <source>
        <dbReference type="ARBA" id="ARBA00022448"/>
    </source>
</evidence>
<feature type="transmembrane region" description="Helical" evidence="12">
    <location>
        <begin position="119"/>
        <end position="144"/>
    </location>
</feature>
<feature type="transmembrane region" description="Helical" evidence="12">
    <location>
        <begin position="317"/>
        <end position="339"/>
    </location>
</feature>
<feature type="transmembrane region" description="Helical" evidence="12">
    <location>
        <begin position="431"/>
        <end position="451"/>
    </location>
</feature>